<evidence type="ECO:0000256" key="3">
    <source>
        <dbReference type="ARBA" id="ARBA00022786"/>
    </source>
</evidence>
<dbReference type="PaxDb" id="284590-Q6CN91"/>
<evidence type="ECO:0000313" key="6">
    <source>
        <dbReference type="Proteomes" id="UP000000598"/>
    </source>
</evidence>
<dbReference type="InterPro" id="IPR035985">
    <property type="entry name" value="Ubiquitin-activating_enz"/>
</dbReference>
<comment type="similarity">
    <text evidence="2 4">Belongs to the ubiquitin-activating E1 family. ULA1 subfamily.</text>
</comment>
<dbReference type="GO" id="GO:0019781">
    <property type="term" value="F:NEDD8 activating enzyme activity"/>
    <property type="evidence" value="ECO:0007669"/>
    <property type="project" value="UniProtKB-UniRule"/>
</dbReference>
<reference evidence="5 6" key="1">
    <citation type="journal article" date="2004" name="Nature">
        <title>Genome evolution in yeasts.</title>
        <authorList>
            <consortium name="Genolevures"/>
            <person name="Dujon B."/>
            <person name="Sherman D."/>
            <person name="Fischer G."/>
            <person name="Durrens P."/>
            <person name="Casaregola S."/>
            <person name="Lafontaine I."/>
            <person name="de Montigny J."/>
            <person name="Marck C."/>
            <person name="Neuveglise C."/>
            <person name="Talla E."/>
            <person name="Goffard N."/>
            <person name="Frangeul L."/>
            <person name="Aigle M."/>
            <person name="Anthouard V."/>
            <person name="Babour A."/>
            <person name="Barbe V."/>
            <person name="Barnay S."/>
            <person name="Blanchin S."/>
            <person name="Beckerich J.M."/>
            <person name="Beyne E."/>
            <person name="Bleykasten C."/>
            <person name="Boisrame A."/>
            <person name="Boyer J."/>
            <person name="Cattolico L."/>
            <person name="Confanioleri F."/>
            <person name="de Daruvar A."/>
            <person name="Despons L."/>
            <person name="Fabre E."/>
            <person name="Fairhead C."/>
            <person name="Ferry-Dumazet H."/>
            <person name="Groppi A."/>
            <person name="Hantraye F."/>
            <person name="Hennequin C."/>
            <person name="Jauniaux N."/>
            <person name="Joyet P."/>
            <person name="Kachouri R."/>
            <person name="Kerrest A."/>
            <person name="Koszul R."/>
            <person name="Lemaire M."/>
            <person name="Lesur I."/>
            <person name="Ma L."/>
            <person name="Muller H."/>
            <person name="Nicaud J.M."/>
            <person name="Nikolski M."/>
            <person name="Oztas S."/>
            <person name="Ozier-Kalogeropoulos O."/>
            <person name="Pellenz S."/>
            <person name="Potier S."/>
            <person name="Richard G.F."/>
            <person name="Straub M.L."/>
            <person name="Suleau A."/>
            <person name="Swennene D."/>
            <person name="Tekaia F."/>
            <person name="Wesolowski-Louvel M."/>
            <person name="Westhof E."/>
            <person name="Wirth B."/>
            <person name="Zeniou-Meyer M."/>
            <person name="Zivanovic I."/>
            <person name="Bolotin-Fukuhara M."/>
            <person name="Thierry A."/>
            <person name="Bouchier C."/>
            <person name="Caudron B."/>
            <person name="Scarpelli C."/>
            <person name="Gaillardin C."/>
            <person name="Weissenbach J."/>
            <person name="Wincker P."/>
            <person name="Souciet J.L."/>
        </authorList>
    </citation>
    <scope>NUCLEOTIDE SEQUENCE [LARGE SCALE GENOMIC DNA]</scope>
    <source>
        <strain evidence="6">ATCC 8585 / CBS 2359 / DSM 70799 / NBRC 1267 / NRRL Y-1140 / WM37</strain>
    </source>
</reference>
<dbReference type="FunCoup" id="Q6CN91">
    <property type="interactions" value="31"/>
</dbReference>
<dbReference type="KEGG" id="kla:KLLA0_E14389g"/>
<sequence length="478" mass="53745">MINTSFDSNQGGLSCIRTSVKDQGPRALVQVMADQINGGLDDRYDRQLMIWGHSGQDLLSQSHVCVVDDNQTLLMRECVKSLALMGIHEITVVFGSSNGSDFVNKSNSDILGFDALESMNPDVTFHIWNENAVPIDSQHKLWNSFSIVICLCTAGPLLQRVMKLSAVPLIMASTNDNLGFVRLIGSEPHCVIDSHGHFTFDLRLNRMWPELAEYHESFDVKNMSQEEVSSLPYSVLLYNVGKSLKSKNIPINRKSVRAEFIELHDSILSGPLTNDLNFVEAERSSFLLYDQSGPFPHNLTNILNSFHAEPNSTINRWVYQFVRCIRIFYDLRGDLPVSAFIPDMESSTKLFNAQKAVYQRKAAKDKSEIMRILAKENYSLIPEPLIDKMLENLKHLDAIKMGSLSSATRTISEKPKFNKLLSLQNDRHDTTFVSPAMASILGAMVSQECVKLLTHQYVPVENTLLYDGDSNETSTFIL</sequence>
<dbReference type="PANTHER" id="PTHR10953">
    <property type="entry name" value="UBIQUITIN-ACTIVATING ENZYME E1"/>
    <property type="match status" value="1"/>
</dbReference>
<dbReference type="PANTHER" id="PTHR10953:SF29">
    <property type="entry name" value="NEDD8-ACTIVATING ENZYME E1 REGULATORY SUBUNIT"/>
    <property type="match status" value="1"/>
</dbReference>
<evidence type="ECO:0000313" key="5">
    <source>
        <dbReference type="EMBL" id="CAG99685.1"/>
    </source>
</evidence>
<dbReference type="STRING" id="284590.Q6CN91"/>
<comment type="function">
    <text evidence="4">Regulatory subunit of the dimeric UBA3-ULA1 E1 enzyme.</text>
</comment>
<dbReference type="HOGENOM" id="CLU_019618_2_0_1"/>
<dbReference type="EMBL" id="CR382125">
    <property type="protein sequence ID" value="CAG99685.1"/>
    <property type="molecule type" value="Genomic_DNA"/>
</dbReference>
<dbReference type="Proteomes" id="UP000000598">
    <property type="component" value="Chromosome E"/>
</dbReference>
<dbReference type="Gene3D" id="3.40.50.720">
    <property type="entry name" value="NAD(P)-binding Rossmann-like Domain"/>
    <property type="match status" value="1"/>
</dbReference>
<comment type="pathway">
    <text evidence="1 4">Protein modification; protein neddylation.</text>
</comment>
<dbReference type="InParanoid" id="Q6CN91"/>
<name>Q6CN91_KLULA</name>
<accession>Q6CN91</accession>
<evidence type="ECO:0000256" key="2">
    <source>
        <dbReference type="ARBA" id="ARBA00006868"/>
    </source>
</evidence>
<evidence type="ECO:0000256" key="4">
    <source>
        <dbReference type="PIRNR" id="PIRNR039099"/>
    </source>
</evidence>
<dbReference type="InterPro" id="IPR045886">
    <property type="entry name" value="ThiF/MoeB/HesA"/>
</dbReference>
<gene>
    <name evidence="5" type="ORF">KLLA0_E14389g</name>
</gene>
<dbReference type="InterPro" id="IPR030667">
    <property type="entry name" value="APP-BP1"/>
</dbReference>
<dbReference type="AlphaFoldDB" id="Q6CN91"/>
<dbReference type="SUPFAM" id="SSF69572">
    <property type="entry name" value="Activating enzymes of the ubiquitin-like proteins"/>
    <property type="match status" value="1"/>
</dbReference>
<organism evidence="5 6">
    <name type="scientific">Kluyveromyces lactis (strain ATCC 8585 / CBS 2359 / DSM 70799 / NBRC 1267 / NRRL Y-1140 / WM37)</name>
    <name type="common">Yeast</name>
    <name type="synonym">Candida sphaerica</name>
    <dbReference type="NCBI Taxonomy" id="284590"/>
    <lineage>
        <taxon>Eukaryota</taxon>
        <taxon>Fungi</taxon>
        <taxon>Dikarya</taxon>
        <taxon>Ascomycota</taxon>
        <taxon>Saccharomycotina</taxon>
        <taxon>Saccharomycetes</taxon>
        <taxon>Saccharomycetales</taxon>
        <taxon>Saccharomycetaceae</taxon>
        <taxon>Kluyveromyces</taxon>
    </lineage>
</organism>
<dbReference type="OMA" id="KLITHQY"/>
<dbReference type="PIRSF" id="PIRSF039099">
    <property type="entry name" value="APP-BP1"/>
    <property type="match status" value="1"/>
</dbReference>
<keyword evidence="6" id="KW-1185">Reference proteome</keyword>
<dbReference type="eggNOG" id="KOG2016">
    <property type="taxonomic scope" value="Eukaryota"/>
</dbReference>
<proteinExistence type="inferred from homology"/>
<evidence type="ECO:0000256" key="1">
    <source>
        <dbReference type="ARBA" id="ARBA00005032"/>
    </source>
</evidence>
<dbReference type="UniPathway" id="UPA00885"/>
<protein>
    <recommendedName>
        <fullName evidence="4">NEDD8-activating enzyme E1 regulatory subunit</fullName>
    </recommendedName>
</protein>
<dbReference type="GO" id="GO:0005737">
    <property type="term" value="C:cytoplasm"/>
    <property type="evidence" value="ECO:0007669"/>
    <property type="project" value="TreeGrafter"/>
</dbReference>
<keyword evidence="3 4" id="KW-0833">Ubl conjugation pathway</keyword>
<dbReference type="GO" id="GO:0045116">
    <property type="term" value="P:protein neddylation"/>
    <property type="evidence" value="ECO:0007669"/>
    <property type="project" value="UniProtKB-UniRule"/>
</dbReference>